<name>J9BYW4_9ZZZZ</name>
<proteinExistence type="predicted"/>
<dbReference type="AlphaFoldDB" id="J9BYW4"/>
<protein>
    <submittedName>
        <fullName evidence="1">Uncharacterized protein</fullName>
    </submittedName>
</protein>
<accession>J9BYW4</accession>
<comment type="caution">
    <text evidence="1">The sequence shown here is derived from an EMBL/GenBank/DDBJ whole genome shotgun (WGS) entry which is preliminary data.</text>
</comment>
<sequence length="153" mass="17660">MEIVLNVNKIDVYKEVDKTTSYTGAKMIDANEAVLDRIGTVDEDQELLERFWNESRAEIAQNMIGTLQSEVMSGEQYTLTLNVSASFDKALQPSMQISLFSYFVQNIIAKWFVLPIKMSPVNMLIMRGHSSMMYAKKSFLRRNRQGRSMFNHF</sequence>
<dbReference type="EMBL" id="AMCI01007355">
    <property type="protein sequence ID" value="EJW92770.1"/>
    <property type="molecule type" value="Genomic_DNA"/>
</dbReference>
<reference evidence="1" key="1">
    <citation type="journal article" date="2012" name="PLoS ONE">
        <title>Gene sets for utilization of primary and secondary nutrition supplies in the distal gut of endangered iberian lynx.</title>
        <authorList>
            <person name="Alcaide M."/>
            <person name="Messina E."/>
            <person name="Richter M."/>
            <person name="Bargiela R."/>
            <person name="Peplies J."/>
            <person name="Huws S.A."/>
            <person name="Newbold C.J."/>
            <person name="Golyshin P.N."/>
            <person name="Simon M.A."/>
            <person name="Lopez G."/>
            <person name="Yakimov M.M."/>
            <person name="Ferrer M."/>
        </authorList>
    </citation>
    <scope>NUCLEOTIDE SEQUENCE</scope>
</reference>
<organism evidence="1">
    <name type="scientific">gut metagenome</name>
    <dbReference type="NCBI Taxonomy" id="749906"/>
    <lineage>
        <taxon>unclassified sequences</taxon>
        <taxon>metagenomes</taxon>
        <taxon>organismal metagenomes</taxon>
    </lineage>
</organism>
<evidence type="ECO:0000313" key="1">
    <source>
        <dbReference type="EMBL" id="EJW92770.1"/>
    </source>
</evidence>
<gene>
    <name evidence="1" type="ORF">EVA_19120</name>
</gene>